<dbReference type="EC" id="6.3.2.5" evidence="3"/>
<dbReference type="UniPathway" id="UPA00241">
    <property type="reaction ID" value="UER00353"/>
</dbReference>
<proteinExistence type="inferred from homology"/>
<keyword evidence="3" id="KW-0511">Multifunctional enzyme</keyword>
<evidence type="ECO:0000256" key="2">
    <source>
        <dbReference type="ARBA" id="ARBA00023239"/>
    </source>
</evidence>
<feature type="binding site" evidence="3">
    <location>
        <begin position="308"/>
        <end position="311"/>
    </location>
    <ligand>
        <name>CTP</name>
        <dbReference type="ChEBI" id="CHEBI:37563"/>
    </ligand>
</feature>
<sequence length="403" mass="42071">MSSLADKRILLGVGGGIAAYKSADLVRRLKERGADVRVVMTAGAREFVQPLTFQALSGNPVHTDLLDPAAEAAMGHIELAKWAQLILVAPASANILARLATGMADDLLSTLCLATEAPLALAPAMNQAMWRHPATAANAATLRERGAALLGPDAGSQACGDVGPGRMLEPLALVAEVERLLAPAQSLTGRRVAITAGPTREALDPVRFLSNHSSGKMGFALAAAAQRAGADVTLIAGPVSLATPPGVKRVDVIDARQMKEAAERAADLCDLFIGAAAVADFRPVEVAQQKIKKRGGSDTDSLALVKNPDIVAGIAGRRERRPFTVGFAAETEKVEEHARDKLKRKKLDLIIANDVSVPGGGFNSDRNAVTVIGADGATHLPSTLKSELADQLIEIIAARAFAR</sequence>
<dbReference type="Gene3D" id="3.40.50.1950">
    <property type="entry name" value="Flavin prenyltransferase-like"/>
    <property type="match status" value="1"/>
</dbReference>
<comment type="catalytic activity">
    <reaction evidence="3 4">
        <text>N-[(R)-4-phosphopantothenoyl]-L-cysteine + H(+) = (R)-4'-phosphopantetheine + CO2</text>
        <dbReference type="Rhea" id="RHEA:16793"/>
        <dbReference type="ChEBI" id="CHEBI:15378"/>
        <dbReference type="ChEBI" id="CHEBI:16526"/>
        <dbReference type="ChEBI" id="CHEBI:59458"/>
        <dbReference type="ChEBI" id="CHEBI:61723"/>
        <dbReference type="EC" id="4.1.1.36"/>
    </reaction>
</comment>
<comment type="cofactor">
    <cofactor evidence="3">
        <name>Mg(2+)</name>
        <dbReference type="ChEBI" id="CHEBI:18420"/>
    </cofactor>
</comment>
<dbReference type="EC" id="4.1.1.36" evidence="3"/>
<feature type="region of interest" description="Phosphopantothenate--cysteine ligase" evidence="3">
    <location>
        <begin position="192"/>
        <end position="403"/>
    </location>
</feature>
<feature type="binding site" evidence="3">
    <location>
        <position position="290"/>
    </location>
    <ligand>
        <name>CTP</name>
        <dbReference type="ChEBI" id="CHEBI:37563"/>
    </ligand>
</feature>
<evidence type="ECO:0000259" key="5">
    <source>
        <dbReference type="Pfam" id="PF02441"/>
    </source>
</evidence>
<feature type="binding site" evidence="3">
    <location>
        <position position="345"/>
    </location>
    <ligand>
        <name>CTP</name>
        <dbReference type="ChEBI" id="CHEBI:37563"/>
    </ligand>
</feature>
<keyword evidence="3 4" id="KW-0436">Ligase</keyword>
<comment type="similarity">
    <text evidence="3 4">In the N-terminal section; belongs to the HFCD (homo-oligomeric flavin containing Cys decarboxylase) superfamily.</text>
</comment>
<comment type="cofactor">
    <cofactor evidence="3">
        <name>FMN</name>
        <dbReference type="ChEBI" id="CHEBI:58210"/>
    </cofactor>
    <text evidence="3">Binds 1 FMN per subunit.</text>
</comment>
<dbReference type="GO" id="GO:0015937">
    <property type="term" value="P:coenzyme A biosynthetic process"/>
    <property type="evidence" value="ECO:0007669"/>
    <property type="project" value="UniProtKB-UniRule"/>
</dbReference>
<evidence type="ECO:0000313" key="7">
    <source>
        <dbReference type="EMBL" id="SDK39664.1"/>
    </source>
</evidence>
<evidence type="ECO:0000256" key="1">
    <source>
        <dbReference type="ARBA" id="ARBA00022793"/>
    </source>
</evidence>
<dbReference type="Pfam" id="PF04127">
    <property type="entry name" value="DFP"/>
    <property type="match status" value="1"/>
</dbReference>
<protein>
    <recommendedName>
        <fullName evidence="3">Coenzyme A biosynthesis bifunctional protein CoaBC</fullName>
    </recommendedName>
    <alternativeName>
        <fullName evidence="3">DNA/pantothenate metabolism flavoprotein</fullName>
    </alternativeName>
    <alternativeName>
        <fullName evidence="3">Phosphopantothenoylcysteine synthetase/decarboxylase</fullName>
        <shortName evidence="3">PPCS-PPCDC</shortName>
    </alternativeName>
    <domain>
        <recommendedName>
            <fullName evidence="3">Phosphopantothenoylcysteine decarboxylase</fullName>
            <shortName evidence="3">PPC decarboxylase</shortName>
            <shortName evidence="3">PPC-DC</shortName>
            <ecNumber evidence="3">4.1.1.36</ecNumber>
        </recommendedName>
        <alternativeName>
            <fullName evidence="3">CoaC</fullName>
        </alternativeName>
    </domain>
    <domain>
        <recommendedName>
            <fullName evidence="3">Phosphopantothenate--cysteine ligase</fullName>
            <ecNumber evidence="3">6.3.2.5</ecNumber>
        </recommendedName>
        <alternativeName>
            <fullName evidence="3">CoaB</fullName>
        </alternativeName>
        <alternativeName>
            <fullName evidence="3">Phosphopantothenoylcysteine synthetase</fullName>
            <shortName evidence="3">PPC synthetase</shortName>
            <shortName evidence="3">PPC-S</shortName>
        </alternativeName>
    </domain>
</protein>
<name>A0A1G9BKI3_9GAMM</name>
<dbReference type="Gene3D" id="3.40.50.10300">
    <property type="entry name" value="CoaB-like"/>
    <property type="match status" value="1"/>
</dbReference>
<keyword evidence="1 3" id="KW-0210">Decarboxylase</keyword>
<evidence type="ECO:0000259" key="6">
    <source>
        <dbReference type="Pfam" id="PF04127"/>
    </source>
</evidence>
<keyword evidence="3" id="KW-0479">Metal-binding</keyword>
<comment type="caution">
    <text evidence="3">Lacks conserved residue(s) required for the propagation of feature annotation.</text>
</comment>
<dbReference type="OrthoDB" id="9802554at2"/>
<dbReference type="RefSeq" id="WP_091513724.1">
    <property type="nucleotide sequence ID" value="NZ_FNFH01000004.1"/>
</dbReference>
<feature type="region of interest" description="Phosphopantothenoylcysteine decarboxylase" evidence="3">
    <location>
        <begin position="1"/>
        <end position="191"/>
    </location>
</feature>
<dbReference type="GO" id="GO:0010181">
    <property type="term" value="F:FMN binding"/>
    <property type="evidence" value="ECO:0007669"/>
    <property type="project" value="UniProtKB-UniRule"/>
</dbReference>
<organism evidence="7 8">
    <name type="scientific">Microbulbifer yueqingensis</name>
    <dbReference type="NCBI Taxonomy" id="658219"/>
    <lineage>
        <taxon>Bacteria</taxon>
        <taxon>Pseudomonadati</taxon>
        <taxon>Pseudomonadota</taxon>
        <taxon>Gammaproteobacteria</taxon>
        <taxon>Cellvibrionales</taxon>
        <taxon>Microbulbiferaceae</taxon>
        <taxon>Microbulbifer</taxon>
    </lineage>
</organism>
<dbReference type="PANTHER" id="PTHR14359:SF6">
    <property type="entry name" value="PHOSPHOPANTOTHENOYLCYSTEINE DECARBOXYLASE"/>
    <property type="match status" value="1"/>
</dbReference>
<keyword evidence="3" id="KW-0460">Magnesium</keyword>
<dbReference type="InterPro" id="IPR005252">
    <property type="entry name" value="CoaBC"/>
</dbReference>
<comment type="similarity">
    <text evidence="3 4">In the C-terminal section; belongs to the PPC synthetase family.</text>
</comment>
<dbReference type="GO" id="GO:0046872">
    <property type="term" value="F:metal ion binding"/>
    <property type="evidence" value="ECO:0007669"/>
    <property type="project" value="UniProtKB-KW"/>
</dbReference>
<gene>
    <name evidence="3" type="primary">coaBC</name>
    <name evidence="7" type="ORF">SAMN05216212_2267</name>
</gene>
<keyword evidence="2 3" id="KW-0456">Lyase</keyword>
<comment type="pathway">
    <text evidence="3 4">Cofactor biosynthesis; coenzyme A biosynthesis; CoA from (R)-pantothenate: step 2/5.</text>
</comment>
<dbReference type="InterPro" id="IPR003382">
    <property type="entry name" value="Flavoprotein"/>
</dbReference>
<dbReference type="NCBIfam" id="TIGR00521">
    <property type="entry name" value="coaBC_dfp"/>
    <property type="match status" value="1"/>
</dbReference>
<evidence type="ECO:0000313" key="8">
    <source>
        <dbReference type="Proteomes" id="UP000199305"/>
    </source>
</evidence>
<comment type="function">
    <text evidence="3">Catalyzes two sequential steps in the biosynthesis of coenzyme A. In the first step cysteine is conjugated to 4'-phosphopantothenate to form 4-phosphopantothenoylcysteine. In the second step the latter compound is decarboxylated to form 4'-phosphopantotheine.</text>
</comment>
<feature type="binding site" evidence="3">
    <location>
        <position position="280"/>
    </location>
    <ligand>
        <name>CTP</name>
        <dbReference type="ChEBI" id="CHEBI:37563"/>
    </ligand>
</feature>
<feature type="binding site" evidence="3">
    <location>
        <position position="341"/>
    </location>
    <ligand>
        <name>CTP</name>
        <dbReference type="ChEBI" id="CHEBI:37563"/>
    </ligand>
</feature>
<dbReference type="AlphaFoldDB" id="A0A1G9BKI3"/>
<feature type="binding site" evidence="3">
    <location>
        <position position="327"/>
    </location>
    <ligand>
        <name>CTP</name>
        <dbReference type="ChEBI" id="CHEBI:37563"/>
    </ligand>
</feature>
<accession>A0A1G9BKI3</accession>
<dbReference type="PANTHER" id="PTHR14359">
    <property type="entry name" value="HOMO-OLIGOMERIC FLAVIN CONTAINING CYS DECARBOXYLASE FAMILY"/>
    <property type="match status" value="1"/>
</dbReference>
<dbReference type="STRING" id="658219.SAMN05216212_2267"/>
<dbReference type="HAMAP" id="MF_02225">
    <property type="entry name" value="CoaBC"/>
    <property type="match status" value="1"/>
</dbReference>
<dbReference type="GO" id="GO:0015941">
    <property type="term" value="P:pantothenate catabolic process"/>
    <property type="evidence" value="ECO:0007669"/>
    <property type="project" value="InterPro"/>
</dbReference>
<evidence type="ECO:0000256" key="3">
    <source>
        <dbReference type="HAMAP-Rule" id="MF_02225"/>
    </source>
</evidence>
<dbReference type="InterPro" id="IPR035929">
    <property type="entry name" value="CoaB-like_sf"/>
</dbReference>
<keyword evidence="8" id="KW-1185">Reference proteome</keyword>
<evidence type="ECO:0000256" key="4">
    <source>
        <dbReference type="RuleBase" id="RU364078"/>
    </source>
</evidence>
<feature type="domain" description="Flavoprotein" evidence="5">
    <location>
        <begin position="7"/>
        <end position="179"/>
    </location>
</feature>
<dbReference type="Proteomes" id="UP000199305">
    <property type="component" value="Unassembled WGS sequence"/>
</dbReference>
<reference evidence="8" key="1">
    <citation type="submission" date="2016-10" db="EMBL/GenBank/DDBJ databases">
        <authorList>
            <person name="Varghese N."/>
            <person name="Submissions S."/>
        </authorList>
    </citation>
    <scope>NUCLEOTIDE SEQUENCE [LARGE SCALE GENOMIC DNA]</scope>
    <source>
        <strain evidence="8">CGMCC 1.10658</strain>
    </source>
</reference>
<dbReference type="InterPro" id="IPR007085">
    <property type="entry name" value="DNA/pantothenate-metab_flavo_C"/>
</dbReference>
<dbReference type="GO" id="GO:0004633">
    <property type="term" value="F:phosphopantothenoylcysteine decarboxylase activity"/>
    <property type="evidence" value="ECO:0007669"/>
    <property type="project" value="UniProtKB-UniRule"/>
</dbReference>
<dbReference type="GO" id="GO:0004632">
    <property type="term" value="F:phosphopantothenate--cysteine ligase activity"/>
    <property type="evidence" value="ECO:0007669"/>
    <property type="project" value="UniProtKB-UniRule"/>
</dbReference>
<comment type="catalytic activity">
    <reaction evidence="3 4">
        <text>(R)-4'-phosphopantothenate + L-cysteine + CTP = N-[(R)-4-phosphopantothenoyl]-L-cysteine + CMP + diphosphate + H(+)</text>
        <dbReference type="Rhea" id="RHEA:19397"/>
        <dbReference type="ChEBI" id="CHEBI:10986"/>
        <dbReference type="ChEBI" id="CHEBI:15378"/>
        <dbReference type="ChEBI" id="CHEBI:33019"/>
        <dbReference type="ChEBI" id="CHEBI:35235"/>
        <dbReference type="ChEBI" id="CHEBI:37563"/>
        <dbReference type="ChEBI" id="CHEBI:59458"/>
        <dbReference type="ChEBI" id="CHEBI:60377"/>
        <dbReference type="EC" id="6.3.2.5"/>
    </reaction>
</comment>
<keyword evidence="3 4" id="KW-0288">FMN</keyword>
<comment type="pathway">
    <text evidence="3 4">Cofactor biosynthesis; coenzyme A biosynthesis; CoA from (R)-pantothenate: step 3/5.</text>
</comment>
<feature type="domain" description="DNA/pantothenate metabolism flavoprotein C-terminal" evidence="6">
    <location>
        <begin position="187"/>
        <end position="398"/>
    </location>
</feature>
<dbReference type="SUPFAM" id="SSF52507">
    <property type="entry name" value="Homo-oligomeric flavin-containing Cys decarboxylases, HFCD"/>
    <property type="match status" value="1"/>
</dbReference>
<feature type="active site" description="Proton donor" evidence="3">
    <location>
        <position position="159"/>
    </location>
</feature>
<dbReference type="Pfam" id="PF02441">
    <property type="entry name" value="Flavoprotein"/>
    <property type="match status" value="1"/>
</dbReference>
<dbReference type="EMBL" id="FNFH01000004">
    <property type="protein sequence ID" value="SDK39664.1"/>
    <property type="molecule type" value="Genomic_DNA"/>
</dbReference>
<keyword evidence="3 4" id="KW-0285">Flavoprotein</keyword>
<comment type="function">
    <text evidence="4">Catalyzes two steps in the biosynthesis of coenzyme A. In the first step cysteine is conjugated to 4'-phosphopantothenate to form 4-phosphopantothenoylcysteine, in the latter compound is decarboxylated to form 4'-phosphopantotheine.</text>
</comment>
<dbReference type="InterPro" id="IPR036551">
    <property type="entry name" value="Flavin_trans-like"/>
</dbReference>
<dbReference type="SUPFAM" id="SSF102645">
    <property type="entry name" value="CoaB-like"/>
    <property type="match status" value="1"/>
</dbReference>
<dbReference type="GO" id="GO:0071513">
    <property type="term" value="C:phosphopantothenoylcysteine decarboxylase complex"/>
    <property type="evidence" value="ECO:0007669"/>
    <property type="project" value="TreeGrafter"/>
</dbReference>